<keyword evidence="4" id="KW-1185">Reference proteome</keyword>
<dbReference type="EMBL" id="JAVDQA010000001">
    <property type="protein sequence ID" value="MDR6300106.1"/>
    <property type="molecule type" value="Genomic_DNA"/>
</dbReference>
<dbReference type="Pfam" id="PF00849">
    <property type="entry name" value="PseudoU_synth_2"/>
    <property type="match status" value="1"/>
</dbReference>
<dbReference type="EC" id="5.4.99.23" evidence="3"/>
<accession>A0ABU1K3B6</accession>
<dbReference type="InterPro" id="IPR006145">
    <property type="entry name" value="PsdUridine_synth_RsuA/RluA"/>
</dbReference>
<dbReference type="Gene3D" id="3.30.2350.10">
    <property type="entry name" value="Pseudouridine synthase"/>
    <property type="match status" value="1"/>
</dbReference>
<evidence type="ECO:0000313" key="3">
    <source>
        <dbReference type="EMBL" id="MDR6300106.1"/>
    </source>
</evidence>
<evidence type="ECO:0000313" key="4">
    <source>
        <dbReference type="Proteomes" id="UP001257659"/>
    </source>
</evidence>
<feature type="domain" description="Pseudouridine synthase RsuA/RluA-like" evidence="2">
    <location>
        <begin position="88"/>
        <end position="226"/>
    </location>
</feature>
<protein>
    <submittedName>
        <fullName evidence="3">tRNA pseudouridine65 synthase/23S rRNA pseudouridine1911/1915/1917 synthase</fullName>
        <ecNumber evidence="3">5.4.99.23</ecNumber>
        <ecNumber evidence="3">5.4.99.26</ecNumber>
    </submittedName>
</protein>
<gene>
    <name evidence="3" type="ORF">GGR31_000722</name>
</gene>
<dbReference type="GO" id="GO:0160149">
    <property type="term" value="F:tRNA pseudouridine(65) synthase activity"/>
    <property type="evidence" value="ECO:0007669"/>
    <property type="project" value="UniProtKB-EC"/>
</dbReference>
<name>A0ABU1K3B6_9FLAO</name>
<keyword evidence="3" id="KW-0413">Isomerase</keyword>
<comment type="similarity">
    <text evidence="1">Belongs to the pseudouridine synthase RluA family.</text>
</comment>
<dbReference type="PANTHER" id="PTHR21600">
    <property type="entry name" value="MITOCHONDRIAL RNA PSEUDOURIDINE SYNTHASE"/>
    <property type="match status" value="1"/>
</dbReference>
<organism evidence="3 4">
    <name type="scientific">Mesonia maritima</name>
    <dbReference type="NCBI Taxonomy" id="1793873"/>
    <lineage>
        <taxon>Bacteria</taxon>
        <taxon>Pseudomonadati</taxon>
        <taxon>Bacteroidota</taxon>
        <taxon>Flavobacteriia</taxon>
        <taxon>Flavobacteriales</taxon>
        <taxon>Flavobacteriaceae</taxon>
        <taxon>Mesonia</taxon>
    </lineage>
</organism>
<dbReference type="GO" id="GO:0160140">
    <property type="term" value="F:23S rRNA pseudouridine(1911/1915/1917) synthase activity"/>
    <property type="evidence" value="ECO:0007669"/>
    <property type="project" value="UniProtKB-EC"/>
</dbReference>
<dbReference type="InterPro" id="IPR050188">
    <property type="entry name" value="RluA_PseudoU_synthase"/>
</dbReference>
<dbReference type="CDD" id="cd02869">
    <property type="entry name" value="PseudoU_synth_RluA_like"/>
    <property type="match status" value="1"/>
</dbReference>
<dbReference type="Proteomes" id="UP001257659">
    <property type="component" value="Unassembled WGS sequence"/>
</dbReference>
<reference evidence="3 4" key="1">
    <citation type="submission" date="2023-07" db="EMBL/GenBank/DDBJ databases">
        <title>Genomic Encyclopedia of Type Strains, Phase IV (KMG-IV): sequencing the most valuable type-strain genomes for metagenomic binning, comparative biology and taxonomic classification.</title>
        <authorList>
            <person name="Goeker M."/>
        </authorList>
    </citation>
    <scope>NUCLEOTIDE SEQUENCE [LARGE SCALE GENOMIC DNA]</scope>
    <source>
        <strain evidence="3 4">DSM 102814</strain>
    </source>
</reference>
<dbReference type="SUPFAM" id="SSF55174">
    <property type="entry name" value="Alpha-L RNA-binding motif"/>
    <property type="match status" value="1"/>
</dbReference>
<dbReference type="PANTHER" id="PTHR21600:SF87">
    <property type="entry name" value="RNA PSEUDOURIDYLATE SYNTHASE DOMAIN-CONTAINING PROTEIN 1"/>
    <property type="match status" value="1"/>
</dbReference>
<comment type="caution">
    <text evidence="3">The sequence shown here is derived from an EMBL/GenBank/DDBJ whole genome shotgun (WGS) entry which is preliminary data.</text>
</comment>
<dbReference type="PROSITE" id="PS01129">
    <property type="entry name" value="PSI_RLU"/>
    <property type="match status" value="1"/>
</dbReference>
<dbReference type="InterPro" id="IPR006224">
    <property type="entry name" value="PsdUridine_synth_RluA-like_CS"/>
</dbReference>
<evidence type="ECO:0000256" key="1">
    <source>
        <dbReference type="ARBA" id="ARBA00010876"/>
    </source>
</evidence>
<dbReference type="SUPFAM" id="SSF55120">
    <property type="entry name" value="Pseudouridine synthase"/>
    <property type="match status" value="1"/>
</dbReference>
<dbReference type="RefSeq" id="WP_309727015.1">
    <property type="nucleotide sequence ID" value="NZ_JAVDQA010000001.1"/>
</dbReference>
<proteinExistence type="inferred from homology"/>
<dbReference type="EC" id="5.4.99.26" evidence="3"/>
<sequence>MKIIEKHIVPKIEEAIRMQEYAPRVFKTLATRSAVKKNIKKNLILLDGKPANTGDWIKKGQVLQLLQEEKAKKVFRLKLKVIFEDEYLAVIHKPAGYPTSGNYFKTIENALSFNLKTSTTPDALLLPLPVHRLDNPTSGLLIIAKTKQAQIKLNATFENKEIEKSYLAIVSGDLPEKGKIKDEIEGKNAETVFKKLQKFYKTEQEFSLVELYPKTGRTHQLRIHLSNLAHPIVGDEQYGSKVKAQGIYLTAFSLQFNHPILQEKLNFKSDLPKKFEKFLK</sequence>
<evidence type="ECO:0000259" key="2">
    <source>
        <dbReference type="Pfam" id="PF00849"/>
    </source>
</evidence>
<dbReference type="InterPro" id="IPR020103">
    <property type="entry name" value="PsdUridine_synth_cat_dom_sf"/>
</dbReference>